<dbReference type="EMBL" id="AMZY02000006">
    <property type="protein sequence ID" value="EMS34362.1"/>
    <property type="molecule type" value="Genomic_DNA"/>
</dbReference>
<dbReference type="InParanoid" id="M7Y0X7"/>
<evidence type="ECO:0000313" key="3">
    <source>
        <dbReference type="Proteomes" id="UP000010953"/>
    </source>
</evidence>
<feature type="domain" description="Neutral/alkaline non-lysosomal ceramidase N-terminal" evidence="1">
    <location>
        <begin position="92"/>
        <end position="269"/>
    </location>
</feature>
<protein>
    <recommendedName>
        <fullName evidence="1">Neutral/alkaline non-lysosomal ceramidase N-terminal domain-containing protein</fullName>
    </recommendedName>
</protein>
<name>M7Y0X7_9BACT</name>
<dbReference type="RefSeq" id="WP_008624710.1">
    <property type="nucleotide sequence ID" value="NZ_AMZY02000006.1"/>
</dbReference>
<dbReference type="Pfam" id="PF04734">
    <property type="entry name" value="Ceramidase_alk"/>
    <property type="match status" value="1"/>
</dbReference>
<dbReference type="STRING" id="1239962.C943_03581"/>
<reference evidence="2" key="1">
    <citation type="submission" date="2013-01" db="EMBL/GenBank/DDBJ databases">
        <title>Genome assembly of Mariniradius saccharolyticus AK6.</title>
        <authorList>
            <person name="Vaidya B."/>
            <person name="Khatri I."/>
            <person name="Tanuku N.R.S."/>
            <person name="Subramanian S."/>
            <person name="Pinnaka A."/>
        </authorList>
    </citation>
    <scope>NUCLEOTIDE SEQUENCE [LARGE SCALE GENOMIC DNA]</scope>
    <source>
        <strain evidence="2">AK6</strain>
    </source>
</reference>
<dbReference type="Proteomes" id="UP000010953">
    <property type="component" value="Unassembled WGS sequence"/>
</dbReference>
<organism evidence="2 3">
    <name type="scientific">Mariniradius saccharolyticus AK6</name>
    <dbReference type="NCBI Taxonomy" id="1239962"/>
    <lineage>
        <taxon>Bacteria</taxon>
        <taxon>Pseudomonadati</taxon>
        <taxon>Bacteroidota</taxon>
        <taxon>Cytophagia</taxon>
        <taxon>Cytophagales</taxon>
        <taxon>Cyclobacteriaceae</taxon>
        <taxon>Mariniradius</taxon>
    </lineage>
</organism>
<dbReference type="AlphaFoldDB" id="M7Y0X7"/>
<keyword evidence="3" id="KW-1185">Reference proteome</keyword>
<sequence length="450" mass="51160">MTTSSLPRRIFRVFAWIVGVLLVLALAFFTRVDRKDYHLEEYYLQTMGHLDTLNLHPTLGPTWLAGWSKVNTTPQTPAKLLGYRPRGRYDFVQDSSYIRSLIIGNGRQKIAFVNYELMIVHPYLQERILKRLDELHFPVDMVYFTATHTHSGLGGFIPGLMGKLALGSFDRNVVQLLEDRTLQSLQLALSSMDTVSMHFRKVATDNLVANRLIEGNPIDPYARQLILEKKNGAKGLMTTFSAHPTILHPKFMGLSGDYPHYFNERLENTSVDFSLFAAGTVGSMRPLSSGDQPTDVRAFADELAGQLAEKEGQVFLESSQRMKWAALPVQLRKAHFRLGKNVRVRPWIFNQLLGETNAHFDLVLLGNVLMISSSGEISGEMMEAWESFALENGLHLMITCFNGGYIGYITPDDYYDMELYETRDMNWFGPYNGAYFDEIIRKSISRMAQN</sequence>
<evidence type="ECO:0000259" key="1">
    <source>
        <dbReference type="Pfam" id="PF04734"/>
    </source>
</evidence>
<comment type="caution">
    <text evidence="2">The sequence shown here is derived from an EMBL/GenBank/DDBJ whole genome shotgun (WGS) entry which is preliminary data.</text>
</comment>
<gene>
    <name evidence="2" type="ORF">C943_03581</name>
</gene>
<dbReference type="OrthoDB" id="926204at2"/>
<dbReference type="eggNOG" id="COG3356">
    <property type="taxonomic scope" value="Bacteria"/>
</dbReference>
<proteinExistence type="predicted"/>
<dbReference type="InterPro" id="IPR031329">
    <property type="entry name" value="NEUT/ALK_ceramidase_N"/>
</dbReference>
<accession>M7Y0X7</accession>
<evidence type="ECO:0000313" key="2">
    <source>
        <dbReference type="EMBL" id="EMS34362.1"/>
    </source>
</evidence>